<keyword evidence="2" id="KW-1185">Reference proteome</keyword>
<protein>
    <recommendedName>
        <fullName evidence="3">Toprim domain-containing protein</fullName>
    </recommendedName>
</protein>
<dbReference type="SUPFAM" id="SSF52540">
    <property type="entry name" value="P-loop containing nucleoside triphosphate hydrolases"/>
    <property type="match status" value="1"/>
</dbReference>
<dbReference type="InterPro" id="IPR027417">
    <property type="entry name" value="P-loop_NTPase"/>
</dbReference>
<dbReference type="Gene3D" id="3.40.1360.10">
    <property type="match status" value="1"/>
</dbReference>
<accession>A0ABQ0ULC7</accession>
<reference evidence="1 2" key="1">
    <citation type="submission" date="2019-07" db="EMBL/GenBank/DDBJ databases">
        <title>Whole genome shotgun sequence of Frigoribacterium faeni NBRC 103066.</title>
        <authorList>
            <person name="Hosoyama A."/>
            <person name="Uohara A."/>
            <person name="Ohji S."/>
            <person name="Ichikawa N."/>
        </authorList>
    </citation>
    <scope>NUCLEOTIDE SEQUENCE [LARGE SCALE GENOMIC DNA]</scope>
    <source>
        <strain evidence="1 2">NBRC 103066</strain>
    </source>
</reference>
<sequence>MGKAYDRVIDAANGLGLRTKNNGKTAQIQAPGHSNADLSVTLTDIGGQVLLYSHSDPTDTVLDALGLSMADLFDEPKGVTYTYGDSRQVHRSPLKKFSQSGNTKGTQLYRADKLAAASVVFFVEGEKDVHALEAAGATATCTAMGAGKAHMFDLTPLHGKHVRIVRDLDDAGMKHAEQVAGILMGKAASVKLLTAVEGKDAADHIGSGHTLDEFHTEEFPAPVETIDPEFEREVEGLIRYERAKTEARNRQSAAHAVALNPKLLRDILAMDVTYDWLVEGLLEVQDRLILTGGEGAGKSYLTRQLAISIAAGVHPFRVTERIEPRRVLVIDAENTERQWARNTRYVTALTGQHGRGKPGENVLVSAGTRLNFKLQADVDNVHKLMDEFKPSVLYIGPLYKLLDGAVNNDDDAAPLIMALDSFRERGVALLMEAHAGHAKSLGGERDLRPRGSSQLLGWPEFGLGLRAMEEDDDMATLVHWRGDRDVRNWPTRLRRGVEGEMPWMPA</sequence>
<gene>
    <name evidence="1" type="ORF">FFA01_06070</name>
</gene>
<comment type="caution">
    <text evidence="1">The sequence shown here is derived from an EMBL/GenBank/DDBJ whole genome shotgun (WGS) entry which is preliminary data.</text>
</comment>
<name>A0ABQ0ULC7_9MICO</name>
<evidence type="ECO:0000313" key="1">
    <source>
        <dbReference type="EMBL" id="GEK82298.1"/>
    </source>
</evidence>
<dbReference type="SUPFAM" id="SSF56731">
    <property type="entry name" value="DNA primase core"/>
    <property type="match status" value="1"/>
</dbReference>
<dbReference type="Pfam" id="PF13481">
    <property type="entry name" value="AAA_25"/>
    <property type="match status" value="1"/>
</dbReference>
<proteinExistence type="predicted"/>
<dbReference type="Gene3D" id="3.40.50.300">
    <property type="entry name" value="P-loop containing nucleotide triphosphate hydrolases"/>
    <property type="match status" value="1"/>
</dbReference>
<dbReference type="Proteomes" id="UP000321154">
    <property type="component" value="Unassembled WGS sequence"/>
</dbReference>
<dbReference type="EMBL" id="BJUV01000004">
    <property type="protein sequence ID" value="GEK82298.1"/>
    <property type="molecule type" value="Genomic_DNA"/>
</dbReference>
<evidence type="ECO:0008006" key="3">
    <source>
        <dbReference type="Google" id="ProtNLM"/>
    </source>
</evidence>
<evidence type="ECO:0000313" key="2">
    <source>
        <dbReference type="Proteomes" id="UP000321154"/>
    </source>
</evidence>
<organism evidence="1 2">
    <name type="scientific">Frigoribacterium faeni</name>
    <dbReference type="NCBI Taxonomy" id="145483"/>
    <lineage>
        <taxon>Bacteria</taxon>
        <taxon>Bacillati</taxon>
        <taxon>Actinomycetota</taxon>
        <taxon>Actinomycetes</taxon>
        <taxon>Micrococcales</taxon>
        <taxon>Microbacteriaceae</taxon>
        <taxon>Frigoribacterium</taxon>
    </lineage>
</organism>